<dbReference type="Pfam" id="PF13508">
    <property type="entry name" value="Acetyltransf_7"/>
    <property type="match status" value="1"/>
</dbReference>
<dbReference type="SUPFAM" id="SSF55729">
    <property type="entry name" value="Acyl-CoA N-acyltransferases (Nat)"/>
    <property type="match status" value="1"/>
</dbReference>
<name>A0AAX2JAY8_9FUSO</name>
<proteinExistence type="predicted"/>
<dbReference type="RefSeq" id="WP_005977536.1">
    <property type="nucleotide sequence ID" value="NZ_CABKNW010000002.1"/>
</dbReference>
<dbReference type="PROSITE" id="PS51186">
    <property type="entry name" value="GNAT"/>
    <property type="match status" value="1"/>
</dbReference>
<gene>
    <name evidence="3" type="ORF">NCTC12112_01337</name>
</gene>
<reference evidence="3 4" key="1">
    <citation type="submission" date="2018-06" db="EMBL/GenBank/DDBJ databases">
        <authorList>
            <consortium name="Pathogen Informatics"/>
            <person name="Doyle S."/>
        </authorList>
    </citation>
    <scope>NUCLEOTIDE SEQUENCE [LARGE SCALE GENOMIC DNA]</scope>
    <source>
        <strain evidence="3 4">NCTC12112</strain>
    </source>
</reference>
<evidence type="ECO:0000313" key="4">
    <source>
        <dbReference type="Proteomes" id="UP000249008"/>
    </source>
</evidence>
<dbReference type="EMBL" id="LS483487">
    <property type="protein sequence ID" value="SQJ02392.1"/>
    <property type="molecule type" value="Genomic_DNA"/>
</dbReference>
<organism evidence="3 4">
    <name type="scientific">Fusobacterium ulcerans</name>
    <dbReference type="NCBI Taxonomy" id="861"/>
    <lineage>
        <taxon>Bacteria</taxon>
        <taxon>Fusobacteriati</taxon>
        <taxon>Fusobacteriota</taxon>
        <taxon>Fusobacteriia</taxon>
        <taxon>Fusobacteriales</taxon>
        <taxon>Fusobacteriaceae</taxon>
        <taxon>Fusobacterium</taxon>
    </lineage>
</organism>
<dbReference type="Proteomes" id="UP000249008">
    <property type="component" value="Chromosome 1"/>
</dbReference>
<dbReference type="AlphaFoldDB" id="A0AAX2JAY8"/>
<evidence type="ECO:0000259" key="2">
    <source>
        <dbReference type="PROSITE" id="PS51186"/>
    </source>
</evidence>
<feature type="compositionally biased region" description="Basic and acidic residues" evidence="1">
    <location>
        <begin position="207"/>
        <end position="219"/>
    </location>
</feature>
<dbReference type="CDD" id="cd04301">
    <property type="entry name" value="NAT_SF"/>
    <property type="match status" value="1"/>
</dbReference>
<dbReference type="GO" id="GO:0016747">
    <property type="term" value="F:acyltransferase activity, transferring groups other than amino-acyl groups"/>
    <property type="evidence" value="ECO:0007669"/>
    <property type="project" value="InterPro"/>
</dbReference>
<dbReference type="GeneID" id="78455904"/>
<sequence length="219" mass="24912">MKLEIRLEEKNDYRKVEEMVREAFWNLYVLGASEHFIPYYLRDSEVTIPELNFVAVKDGEIVGYIFYTKAEVRDKNGKAHEILNFGPLCVDPKYHNLGIGKALIEHSKKTAAEMGYKGIAIYGYPGYYTRVGFQSAAKFGIARADGVFVKALLAMELYPGSLEGISGNLHEFLSDIPFGGDEFFEYESTFPPKEKRHEPSQDTFAEMADKLEDPENIKI</sequence>
<dbReference type="PANTHER" id="PTHR43617">
    <property type="entry name" value="L-AMINO ACID N-ACETYLTRANSFERASE"/>
    <property type="match status" value="1"/>
</dbReference>
<dbReference type="InterPro" id="IPR016181">
    <property type="entry name" value="Acyl_CoA_acyltransferase"/>
</dbReference>
<dbReference type="InterPro" id="IPR050276">
    <property type="entry name" value="MshD_Acetyltransferase"/>
</dbReference>
<dbReference type="Gene3D" id="3.40.630.30">
    <property type="match status" value="1"/>
</dbReference>
<accession>A0AAX2JAY8</accession>
<evidence type="ECO:0000256" key="1">
    <source>
        <dbReference type="SAM" id="MobiDB-lite"/>
    </source>
</evidence>
<dbReference type="PANTHER" id="PTHR43617:SF38">
    <property type="entry name" value="N-ACETYLTRANSFERASE DOMAIN-CONTAINING PROTEIN"/>
    <property type="match status" value="1"/>
</dbReference>
<protein>
    <submittedName>
        <fullName evidence="3">Predicted acetyltransferase</fullName>
    </submittedName>
</protein>
<feature type="region of interest" description="Disordered" evidence="1">
    <location>
        <begin position="190"/>
        <end position="219"/>
    </location>
</feature>
<feature type="domain" description="N-acetyltransferase" evidence="2">
    <location>
        <begin position="3"/>
        <end position="158"/>
    </location>
</feature>
<dbReference type="KEGG" id="ful:C4N20_13840"/>
<dbReference type="InterPro" id="IPR000182">
    <property type="entry name" value="GNAT_dom"/>
</dbReference>
<evidence type="ECO:0000313" key="3">
    <source>
        <dbReference type="EMBL" id="SQJ02392.1"/>
    </source>
</evidence>